<accession>A0A0K6I520</accession>
<dbReference type="RefSeq" id="WP_055456273.1">
    <property type="nucleotide sequence ID" value="NZ_CYHE01000009.1"/>
</dbReference>
<protein>
    <recommendedName>
        <fullName evidence="1">DUF4387 domain-containing protein</fullName>
    </recommendedName>
</protein>
<sequence>MARLGDTVLKVRSKNAGPFWVTVDVFCGSGEVFKRIVPSLKTADVAALFHTEPQLLKRFDIEDLSVIKFSFPRPVVQGSANDRDMHGAQWAVLLEEADVKIA</sequence>
<dbReference type="Pfam" id="PF14330">
    <property type="entry name" value="DUF4387"/>
    <property type="match status" value="1"/>
</dbReference>
<keyword evidence="3" id="KW-1185">Reference proteome</keyword>
<proteinExistence type="predicted"/>
<evidence type="ECO:0000259" key="1">
    <source>
        <dbReference type="Pfam" id="PF14330"/>
    </source>
</evidence>
<dbReference type="EMBL" id="CYHE01000009">
    <property type="protein sequence ID" value="CUA98186.1"/>
    <property type="molecule type" value="Genomic_DNA"/>
</dbReference>
<evidence type="ECO:0000313" key="2">
    <source>
        <dbReference type="EMBL" id="CUA98186.1"/>
    </source>
</evidence>
<feature type="domain" description="DUF4387" evidence="1">
    <location>
        <begin position="5"/>
        <end position="94"/>
    </location>
</feature>
<gene>
    <name evidence="2" type="ORF">Ga0061067_10944</name>
</gene>
<dbReference type="OrthoDB" id="9796125at2"/>
<dbReference type="AlphaFoldDB" id="A0A0K6I520"/>
<organism evidence="2 3">
    <name type="scientific">Pannonibacter indicus</name>
    <dbReference type="NCBI Taxonomy" id="466044"/>
    <lineage>
        <taxon>Bacteria</taxon>
        <taxon>Pseudomonadati</taxon>
        <taxon>Pseudomonadota</taxon>
        <taxon>Alphaproteobacteria</taxon>
        <taxon>Hyphomicrobiales</taxon>
        <taxon>Stappiaceae</taxon>
        <taxon>Pannonibacter</taxon>
    </lineage>
</organism>
<reference evidence="3" key="1">
    <citation type="submission" date="2015-08" db="EMBL/GenBank/DDBJ databases">
        <authorList>
            <person name="Varghese N."/>
        </authorList>
    </citation>
    <scope>NUCLEOTIDE SEQUENCE [LARGE SCALE GENOMIC DNA]</scope>
    <source>
        <strain evidence="3">DSM 23407</strain>
    </source>
</reference>
<dbReference type="Proteomes" id="UP000183900">
    <property type="component" value="Unassembled WGS sequence"/>
</dbReference>
<dbReference type="InterPro" id="IPR025496">
    <property type="entry name" value="DUF4387"/>
</dbReference>
<evidence type="ECO:0000313" key="3">
    <source>
        <dbReference type="Proteomes" id="UP000183900"/>
    </source>
</evidence>
<name>A0A0K6I520_9HYPH</name>